<organism evidence="1 2">
    <name type="scientific">Kitasatospora kifunensis</name>
    <name type="common">Streptomyces kifunensis</name>
    <dbReference type="NCBI Taxonomy" id="58351"/>
    <lineage>
        <taxon>Bacteria</taxon>
        <taxon>Bacillati</taxon>
        <taxon>Actinomycetota</taxon>
        <taxon>Actinomycetes</taxon>
        <taxon>Kitasatosporales</taxon>
        <taxon>Streptomycetaceae</taxon>
        <taxon>Kitasatospora</taxon>
    </lineage>
</organism>
<comment type="caution">
    <text evidence="1">The sequence shown here is derived from an EMBL/GenBank/DDBJ whole genome shotgun (WGS) entry which is preliminary data.</text>
</comment>
<protein>
    <submittedName>
        <fullName evidence="1">Uncharacterized protein</fullName>
    </submittedName>
</protein>
<proteinExistence type="predicted"/>
<keyword evidence="2" id="KW-1185">Reference proteome</keyword>
<sequence>MVEHPAVDFLRQAHSRAEGLARAAHSYKLVAAPGSPSPDGWVVDEALCLLKAGAPTAEFIVGYGPSTVLRRVGVERRILAEHKPVEAVGYDGYGVAVIDTCDLCGSQYAPYPCRTVLLLAAGWGWTEGSE</sequence>
<dbReference type="EMBL" id="JACHJV010000001">
    <property type="protein sequence ID" value="MBB4922184.1"/>
    <property type="molecule type" value="Genomic_DNA"/>
</dbReference>
<evidence type="ECO:0000313" key="1">
    <source>
        <dbReference type="EMBL" id="MBB4922184.1"/>
    </source>
</evidence>
<evidence type="ECO:0000313" key="2">
    <source>
        <dbReference type="Proteomes" id="UP000540506"/>
    </source>
</evidence>
<dbReference type="InterPro" id="IPR046193">
    <property type="entry name" value="DUF6221"/>
</dbReference>
<dbReference type="Pfam" id="PF19730">
    <property type="entry name" value="DUF6221"/>
    <property type="match status" value="1"/>
</dbReference>
<accession>A0A7W7VU13</accession>
<dbReference type="Proteomes" id="UP000540506">
    <property type="component" value="Unassembled WGS sequence"/>
</dbReference>
<name>A0A7W7VU13_KITKI</name>
<gene>
    <name evidence="1" type="ORF">FHR34_001177</name>
</gene>
<reference evidence="1 2" key="1">
    <citation type="submission" date="2020-08" db="EMBL/GenBank/DDBJ databases">
        <title>Sequencing the genomes of 1000 actinobacteria strains.</title>
        <authorList>
            <person name="Klenk H.-P."/>
        </authorList>
    </citation>
    <scope>NUCLEOTIDE SEQUENCE [LARGE SCALE GENOMIC DNA]</scope>
    <source>
        <strain evidence="1 2">DSM 41654</strain>
    </source>
</reference>
<dbReference type="RefSeq" id="WP_184934399.1">
    <property type="nucleotide sequence ID" value="NZ_JACHJV010000001.1"/>
</dbReference>
<dbReference type="AlphaFoldDB" id="A0A7W7VU13"/>